<dbReference type="InterPro" id="IPR001789">
    <property type="entry name" value="Sig_transdc_resp-reg_receiver"/>
</dbReference>
<dbReference type="SMART" id="SM00448">
    <property type="entry name" value="REC"/>
    <property type="match status" value="1"/>
</dbReference>
<name>A0A2V4P7P9_9ACTN</name>
<evidence type="ECO:0000256" key="4">
    <source>
        <dbReference type="ARBA" id="ARBA00023015"/>
    </source>
</evidence>
<evidence type="ECO:0000256" key="8">
    <source>
        <dbReference type="PROSITE-ProRule" id="PRU01091"/>
    </source>
</evidence>
<keyword evidence="12" id="KW-1185">Reference proteome</keyword>
<evidence type="ECO:0000256" key="1">
    <source>
        <dbReference type="ARBA" id="ARBA00004496"/>
    </source>
</evidence>
<dbReference type="Gene3D" id="1.10.10.10">
    <property type="entry name" value="Winged helix-like DNA-binding domain superfamily/Winged helix DNA-binding domain"/>
    <property type="match status" value="1"/>
</dbReference>
<dbReference type="GO" id="GO:0005829">
    <property type="term" value="C:cytosol"/>
    <property type="evidence" value="ECO:0007669"/>
    <property type="project" value="TreeGrafter"/>
</dbReference>
<dbReference type="PANTHER" id="PTHR48111:SF22">
    <property type="entry name" value="REGULATOR OF RPOS"/>
    <property type="match status" value="1"/>
</dbReference>
<evidence type="ECO:0000256" key="5">
    <source>
        <dbReference type="ARBA" id="ARBA00023125"/>
    </source>
</evidence>
<evidence type="ECO:0000259" key="9">
    <source>
        <dbReference type="PROSITE" id="PS50110"/>
    </source>
</evidence>
<dbReference type="CDD" id="cd17574">
    <property type="entry name" value="REC_OmpR"/>
    <property type="match status" value="1"/>
</dbReference>
<dbReference type="SUPFAM" id="SSF52172">
    <property type="entry name" value="CheY-like"/>
    <property type="match status" value="1"/>
</dbReference>
<comment type="subcellular location">
    <subcellularLocation>
        <location evidence="1">Cytoplasm</location>
    </subcellularLocation>
</comment>
<evidence type="ECO:0000259" key="10">
    <source>
        <dbReference type="PROSITE" id="PS51755"/>
    </source>
</evidence>
<reference evidence="11 12" key="1">
    <citation type="submission" date="2018-03" db="EMBL/GenBank/DDBJ databases">
        <title>Bioinformatic expansion and discovery of thiopeptide antibiotics.</title>
        <authorList>
            <person name="Schwalen C.J."/>
            <person name="Hudson G.A."/>
            <person name="Mitchell D.A."/>
        </authorList>
    </citation>
    <scope>NUCLEOTIDE SEQUENCE [LARGE SCALE GENOMIC DNA]</scope>
    <source>
        <strain evidence="11 12">ATCC 21389</strain>
    </source>
</reference>
<dbReference type="Gene3D" id="6.10.250.690">
    <property type="match status" value="1"/>
</dbReference>
<organism evidence="11 12">
    <name type="scientific">Streptomyces tateyamensis</name>
    <dbReference type="NCBI Taxonomy" id="565073"/>
    <lineage>
        <taxon>Bacteria</taxon>
        <taxon>Bacillati</taxon>
        <taxon>Actinomycetota</taxon>
        <taxon>Actinomycetes</taxon>
        <taxon>Kitasatosporales</taxon>
        <taxon>Streptomycetaceae</taxon>
        <taxon>Streptomyces</taxon>
    </lineage>
</organism>
<dbReference type="CDD" id="cd00383">
    <property type="entry name" value="trans_reg_C"/>
    <property type="match status" value="1"/>
</dbReference>
<dbReference type="GO" id="GO:0000976">
    <property type="term" value="F:transcription cis-regulatory region binding"/>
    <property type="evidence" value="ECO:0007669"/>
    <property type="project" value="TreeGrafter"/>
</dbReference>
<evidence type="ECO:0000256" key="6">
    <source>
        <dbReference type="ARBA" id="ARBA00023163"/>
    </source>
</evidence>
<dbReference type="Pfam" id="PF00072">
    <property type="entry name" value="Response_reg"/>
    <property type="match status" value="1"/>
</dbReference>
<dbReference type="RefSeq" id="WP_110668625.1">
    <property type="nucleotide sequence ID" value="NZ_PYBW01000038.1"/>
</dbReference>
<dbReference type="Gene3D" id="3.40.50.2300">
    <property type="match status" value="1"/>
</dbReference>
<evidence type="ECO:0000313" key="11">
    <source>
        <dbReference type="EMBL" id="PYC80854.1"/>
    </source>
</evidence>
<evidence type="ECO:0000313" key="12">
    <source>
        <dbReference type="Proteomes" id="UP000248039"/>
    </source>
</evidence>
<gene>
    <name evidence="11" type="ORF">C7C46_11960</name>
</gene>
<dbReference type="InterPro" id="IPR036388">
    <property type="entry name" value="WH-like_DNA-bd_sf"/>
</dbReference>
<dbReference type="Pfam" id="PF00486">
    <property type="entry name" value="Trans_reg_C"/>
    <property type="match status" value="1"/>
</dbReference>
<dbReference type="AlphaFoldDB" id="A0A2V4P7P9"/>
<dbReference type="EMBL" id="PYBW01000038">
    <property type="protein sequence ID" value="PYC80854.1"/>
    <property type="molecule type" value="Genomic_DNA"/>
</dbReference>
<keyword evidence="4" id="KW-0805">Transcription regulation</keyword>
<dbReference type="GO" id="GO:0000156">
    <property type="term" value="F:phosphorelay response regulator activity"/>
    <property type="evidence" value="ECO:0007669"/>
    <property type="project" value="TreeGrafter"/>
</dbReference>
<evidence type="ECO:0000256" key="2">
    <source>
        <dbReference type="ARBA" id="ARBA00022553"/>
    </source>
</evidence>
<dbReference type="SMART" id="SM00862">
    <property type="entry name" value="Trans_reg_C"/>
    <property type="match status" value="1"/>
</dbReference>
<accession>A0A2V4P7P9</accession>
<dbReference type="PROSITE" id="PS50110">
    <property type="entry name" value="RESPONSE_REGULATORY"/>
    <property type="match status" value="1"/>
</dbReference>
<evidence type="ECO:0000256" key="7">
    <source>
        <dbReference type="PROSITE-ProRule" id="PRU00169"/>
    </source>
</evidence>
<keyword evidence="5 8" id="KW-0238">DNA-binding</keyword>
<dbReference type="InterPro" id="IPR001867">
    <property type="entry name" value="OmpR/PhoB-type_DNA-bd"/>
</dbReference>
<feature type="modified residue" description="4-aspartylphosphate" evidence="7">
    <location>
        <position position="58"/>
    </location>
</feature>
<dbReference type="InterPro" id="IPR011006">
    <property type="entry name" value="CheY-like_superfamily"/>
</dbReference>
<dbReference type="FunFam" id="1.10.10.10:FF:000005">
    <property type="entry name" value="Two-component system response regulator"/>
    <property type="match status" value="1"/>
</dbReference>
<feature type="domain" description="OmpR/PhoB-type" evidence="10">
    <location>
        <begin position="134"/>
        <end position="232"/>
    </location>
</feature>
<proteinExistence type="predicted"/>
<dbReference type="InterPro" id="IPR039420">
    <property type="entry name" value="WalR-like"/>
</dbReference>
<dbReference type="PROSITE" id="PS51755">
    <property type="entry name" value="OMPR_PHOB"/>
    <property type="match status" value="1"/>
</dbReference>
<evidence type="ECO:0000256" key="3">
    <source>
        <dbReference type="ARBA" id="ARBA00023012"/>
    </source>
</evidence>
<feature type="domain" description="Response regulatory" evidence="9">
    <location>
        <begin position="9"/>
        <end position="123"/>
    </location>
</feature>
<dbReference type="PANTHER" id="PTHR48111">
    <property type="entry name" value="REGULATOR OF RPOS"/>
    <property type="match status" value="1"/>
</dbReference>
<dbReference type="GO" id="GO:0006355">
    <property type="term" value="P:regulation of DNA-templated transcription"/>
    <property type="evidence" value="ECO:0007669"/>
    <property type="project" value="InterPro"/>
</dbReference>
<keyword evidence="3" id="KW-0902">Two-component regulatory system</keyword>
<comment type="caution">
    <text evidence="11">The sequence shown here is derived from an EMBL/GenBank/DDBJ whole genome shotgun (WGS) entry which is preliminary data.</text>
</comment>
<feature type="DNA-binding region" description="OmpR/PhoB-type" evidence="8">
    <location>
        <begin position="134"/>
        <end position="232"/>
    </location>
</feature>
<dbReference type="OrthoDB" id="5242462at2"/>
<sequence>MAGGEADGRVLVVDDDDTIRRSLERGLRLSGFAVRSAAGERAALELVAAEPPDVLVLDVSMPDLTGTEVCRRLREQGSDIPVLMLSALDELADRVAGLQAGADDYLVKPFALQELELRLRALLRRRPAADPVADGALRVGPLRIDPATREVHRDGRPVRLTRREFELLEHLARNAGLVLTRDQLLDRVWGYDFDVRTDAVDTFVSYLRRKLEEGGRERLIHTVRGVGFVLRVPGGAR</sequence>
<keyword evidence="2 7" id="KW-0597">Phosphoprotein</keyword>
<protein>
    <submittedName>
        <fullName evidence="11">DNA-binding response regulator</fullName>
    </submittedName>
</protein>
<dbReference type="Proteomes" id="UP000248039">
    <property type="component" value="Unassembled WGS sequence"/>
</dbReference>
<keyword evidence="6" id="KW-0804">Transcription</keyword>
<dbReference type="GO" id="GO:0032993">
    <property type="term" value="C:protein-DNA complex"/>
    <property type="evidence" value="ECO:0007669"/>
    <property type="project" value="TreeGrafter"/>
</dbReference>